<dbReference type="RefSeq" id="WP_203739350.1">
    <property type="nucleotide sequence ID" value="NZ_BAAAUC010000031.1"/>
</dbReference>
<dbReference type="InterPro" id="IPR004869">
    <property type="entry name" value="MMPL_dom"/>
</dbReference>
<dbReference type="InterPro" id="IPR050545">
    <property type="entry name" value="Mycobact_MmpL"/>
</dbReference>
<dbReference type="PANTHER" id="PTHR33406:SF11">
    <property type="entry name" value="MEMBRANE PROTEIN SCO6666-RELATED"/>
    <property type="match status" value="1"/>
</dbReference>
<dbReference type="InterPro" id="IPR000731">
    <property type="entry name" value="SSD"/>
</dbReference>
<dbReference type="Gene3D" id="1.20.1640.10">
    <property type="entry name" value="Multidrug efflux transporter AcrB transmembrane domain"/>
    <property type="match status" value="2"/>
</dbReference>
<keyword evidence="6 7" id="KW-0472">Membrane</keyword>
<feature type="transmembrane region" description="Helical" evidence="7">
    <location>
        <begin position="525"/>
        <end position="546"/>
    </location>
</feature>
<reference evidence="9" key="1">
    <citation type="submission" date="2021-01" db="EMBL/GenBank/DDBJ databases">
        <title>Whole genome shotgun sequence of Actinoplanes cyaneus NBRC 14990.</title>
        <authorList>
            <person name="Komaki H."/>
            <person name="Tamura T."/>
        </authorList>
    </citation>
    <scope>NUCLEOTIDE SEQUENCE</scope>
    <source>
        <strain evidence="9">NBRC 14990</strain>
    </source>
</reference>
<dbReference type="EMBL" id="BOMH01000014">
    <property type="protein sequence ID" value="GID63910.1"/>
    <property type="molecule type" value="Genomic_DNA"/>
</dbReference>
<evidence type="ECO:0000256" key="7">
    <source>
        <dbReference type="SAM" id="Phobius"/>
    </source>
</evidence>
<dbReference type="Proteomes" id="UP000619479">
    <property type="component" value="Unassembled WGS sequence"/>
</dbReference>
<feature type="transmembrane region" description="Helical" evidence="7">
    <location>
        <begin position="614"/>
        <end position="632"/>
    </location>
</feature>
<evidence type="ECO:0000256" key="6">
    <source>
        <dbReference type="ARBA" id="ARBA00023136"/>
    </source>
</evidence>
<feature type="transmembrane region" description="Helical" evidence="7">
    <location>
        <begin position="552"/>
        <end position="579"/>
    </location>
</feature>
<dbReference type="PANTHER" id="PTHR33406">
    <property type="entry name" value="MEMBRANE PROTEIN MJ1562-RELATED"/>
    <property type="match status" value="1"/>
</dbReference>
<evidence type="ECO:0000313" key="10">
    <source>
        <dbReference type="Proteomes" id="UP000619479"/>
    </source>
</evidence>
<feature type="domain" description="SSD" evidence="8">
    <location>
        <begin position="501"/>
        <end position="666"/>
    </location>
</feature>
<feature type="transmembrane region" description="Helical" evidence="7">
    <location>
        <begin position="305"/>
        <end position="327"/>
    </location>
</feature>
<comment type="subcellular location">
    <subcellularLocation>
        <location evidence="1">Cell membrane</location>
        <topology evidence="1">Multi-pass membrane protein</topology>
    </subcellularLocation>
</comment>
<comment type="similarity">
    <text evidence="2">Belongs to the resistance-nodulation-cell division (RND) (TC 2.A.6) family. MmpL subfamily.</text>
</comment>
<evidence type="ECO:0000313" key="9">
    <source>
        <dbReference type="EMBL" id="GID63910.1"/>
    </source>
</evidence>
<accession>A0A919IL22</accession>
<feature type="transmembrane region" description="Helical" evidence="7">
    <location>
        <begin position="358"/>
        <end position="377"/>
    </location>
</feature>
<evidence type="ECO:0000256" key="1">
    <source>
        <dbReference type="ARBA" id="ARBA00004651"/>
    </source>
</evidence>
<feature type="transmembrane region" description="Helical" evidence="7">
    <location>
        <begin position="644"/>
        <end position="667"/>
    </location>
</feature>
<proteinExistence type="inferred from homology"/>
<sequence length="709" mass="72657">MATLLYRLGRLTYRRRRLTLAVWLVVLALTGVGAATLSGPTTGAFSIPGTESQRAMEVLSAKFGGGSDDASAKVVFTAPDGTTLTGTRERAAVQAAVAALATVPQVAAVADPFAAKTISPDGRTAYATVTYSVAATEVTGTGRAALFAAGDTAKTAGLGVEYSGESTRSAEGGHSSEAIGIVIAALVLFMTFGSLIAAGLPLLTAMIGVGLGMGGIQIATGFADLSSSTSALATMLGLAVGIDYALFLVSRFRHELAEGHDGEEAAGRATGTAGSAVVFAGLTVVIALAALSVTGIPFLTAMGLAAAGTVAGAVVITLTLVPAVLGFTGRRIMPKKVPSRDKVSFGERWARNVLRYRWAALIVALGLIVAAAVPVLHLRLALPDDSTAPVTSTQRKAYDQLAAGFGAGFNGPLIVVTAGSSSDQVRQAIAALDDVVLVGEPVVDRAGDVAMLTVIPESAPASEATKDLVTAIRALPLPVQVTGTTAVDIDVSDKLGAALIPYLAIIVGLAFVLLTLVFRSLLVPLKATVGFLLSVAAAFGALTWVFQDGHLAGMFGVASTGPLVSIMPIFLIGILFGLAMDYEVFLVTRTREEHVHGAAPDDAIIAGMRHGARVVTAAALIMISVFAGFILADDTIIKSLGFALAFGVAVDAFLVRMTIVPAVLSLLGHSAWWLPSWLDRALPNVDVEGEALTRRLAAPPQESELLLAA</sequence>
<keyword evidence="3" id="KW-1003">Cell membrane</keyword>
<feature type="transmembrane region" description="Helical" evidence="7">
    <location>
        <begin position="276"/>
        <end position="299"/>
    </location>
</feature>
<feature type="domain" description="SSD" evidence="8">
    <location>
        <begin position="180"/>
        <end position="327"/>
    </location>
</feature>
<evidence type="ECO:0000259" key="8">
    <source>
        <dbReference type="PROSITE" id="PS50156"/>
    </source>
</evidence>
<evidence type="ECO:0000256" key="3">
    <source>
        <dbReference type="ARBA" id="ARBA00022475"/>
    </source>
</evidence>
<evidence type="ECO:0000256" key="2">
    <source>
        <dbReference type="ARBA" id="ARBA00010157"/>
    </source>
</evidence>
<feature type="transmembrane region" description="Helical" evidence="7">
    <location>
        <begin position="205"/>
        <end position="223"/>
    </location>
</feature>
<dbReference type="Pfam" id="PF03176">
    <property type="entry name" value="MMPL"/>
    <property type="match status" value="2"/>
</dbReference>
<feature type="transmembrane region" description="Helical" evidence="7">
    <location>
        <begin position="499"/>
        <end position="518"/>
    </location>
</feature>
<dbReference type="GO" id="GO:0005886">
    <property type="term" value="C:plasma membrane"/>
    <property type="evidence" value="ECO:0007669"/>
    <property type="project" value="UniProtKB-SubCell"/>
</dbReference>
<evidence type="ECO:0000256" key="4">
    <source>
        <dbReference type="ARBA" id="ARBA00022692"/>
    </source>
</evidence>
<dbReference type="AlphaFoldDB" id="A0A919IL22"/>
<name>A0A919IL22_9ACTN</name>
<feature type="transmembrane region" description="Helical" evidence="7">
    <location>
        <begin position="229"/>
        <end position="249"/>
    </location>
</feature>
<comment type="caution">
    <text evidence="9">The sequence shown here is derived from an EMBL/GenBank/DDBJ whole genome shotgun (WGS) entry which is preliminary data.</text>
</comment>
<keyword evidence="5 7" id="KW-1133">Transmembrane helix</keyword>
<keyword evidence="4 7" id="KW-0812">Transmembrane</keyword>
<protein>
    <submittedName>
        <fullName evidence="9">Membrane protein</fullName>
    </submittedName>
</protein>
<organism evidence="9 10">
    <name type="scientific">Actinoplanes cyaneus</name>
    <dbReference type="NCBI Taxonomy" id="52696"/>
    <lineage>
        <taxon>Bacteria</taxon>
        <taxon>Bacillati</taxon>
        <taxon>Actinomycetota</taxon>
        <taxon>Actinomycetes</taxon>
        <taxon>Micromonosporales</taxon>
        <taxon>Micromonosporaceae</taxon>
        <taxon>Actinoplanes</taxon>
    </lineage>
</organism>
<dbReference type="PROSITE" id="PS50156">
    <property type="entry name" value="SSD"/>
    <property type="match status" value="2"/>
</dbReference>
<feature type="transmembrane region" description="Helical" evidence="7">
    <location>
        <begin position="178"/>
        <end position="198"/>
    </location>
</feature>
<evidence type="ECO:0000256" key="5">
    <source>
        <dbReference type="ARBA" id="ARBA00022989"/>
    </source>
</evidence>
<keyword evidence="10" id="KW-1185">Reference proteome</keyword>
<gene>
    <name evidence="9" type="ORF">Acy02nite_17910</name>
</gene>
<dbReference type="SUPFAM" id="SSF82866">
    <property type="entry name" value="Multidrug efflux transporter AcrB transmembrane domain"/>
    <property type="match status" value="2"/>
</dbReference>